<dbReference type="OrthoDB" id="2716906at2"/>
<dbReference type="NCBIfam" id="TIGR00912">
    <property type="entry name" value="2A0309"/>
    <property type="match status" value="1"/>
</dbReference>
<organism evidence="9 10">
    <name type="scientific">Paraliobacillus ryukyuensis</name>
    <dbReference type="NCBI Taxonomy" id="200904"/>
    <lineage>
        <taxon>Bacteria</taxon>
        <taxon>Bacillati</taxon>
        <taxon>Bacillota</taxon>
        <taxon>Bacilli</taxon>
        <taxon>Bacillales</taxon>
        <taxon>Bacillaceae</taxon>
        <taxon>Paraliobacillus</taxon>
    </lineage>
</organism>
<keyword evidence="3" id="KW-0813">Transport</keyword>
<comment type="caution">
    <text evidence="9">The sequence shown here is derived from an EMBL/GenBank/DDBJ whole genome shotgun (WGS) entry which is preliminary data.</text>
</comment>
<dbReference type="STRING" id="200904.GCA_900168775_01103"/>
<dbReference type="EMBL" id="QNRI01000005">
    <property type="protein sequence ID" value="RBO98348.1"/>
    <property type="molecule type" value="Genomic_DNA"/>
</dbReference>
<dbReference type="AlphaFoldDB" id="A0A366EAA4"/>
<sequence length="363" mass="40578">MNIGTNQITTTQTFAILGSTLVAVGSFTFPRALATDVGTPDMWMSVILGGLITFLSGLFVVKLSQQFPKQTFFQFNQIIVGKYLGWGLSLGFIIYAILLGSFEIRAMGEVTKFYLLEGTPLSVLMICMLWVGTYLLAGGINAMARLFEFIYPITIFIFLLVVMLGIVNFEIDNVRPVLGNGVMPIIKGLVPTLLTNSGMEFLLVWIAFMKRPKQATKVLRWGVFLTVFIYFVTIIITTGVFSVERLQVETWPTLSLIQSYEFKGVFIERFESVFLVVWIIQIFATYAVCHYIAALGVADIFKLKYKKTVYFLLPILYVVALAPSDLNQLSSLGSVIGYISISFSLVIPIFLLIITKLRGLKSE</sequence>
<evidence type="ECO:0000256" key="4">
    <source>
        <dbReference type="ARBA" id="ARBA00022544"/>
    </source>
</evidence>
<feature type="transmembrane region" description="Helical" evidence="8">
    <location>
        <begin position="149"/>
        <end position="169"/>
    </location>
</feature>
<evidence type="ECO:0000256" key="5">
    <source>
        <dbReference type="ARBA" id="ARBA00022692"/>
    </source>
</evidence>
<dbReference type="RefSeq" id="WP_113868793.1">
    <property type="nucleotide sequence ID" value="NZ_BAABQN010000005.1"/>
</dbReference>
<feature type="transmembrane region" description="Helical" evidence="8">
    <location>
        <begin position="221"/>
        <end position="243"/>
    </location>
</feature>
<comment type="similarity">
    <text evidence="2">Belongs to the amino acid-polyamine-organocation (APC) superfamily. Spore germination protein (SGP) (TC 2.A.3.9) family.</text>
</comment>
<evidence type="ECO:0000256" key="2">
    <source>
        <dbReference type="ARBA" id="ARBA00007998"/>
    </source>
</evidence>
<feature type="transmembrane region" description="Helical" evidence="8">
    <location>
        <begin position="189"/>
        <end position="209"/>
    </location>
</feature>
<dbReference type="InterPro" id="IPR004761">
    <property type="entry name" value="Spore_GerAB"/>
</dbReference>
<evidence type="ECO:0000256" key="8">
    <source>
        <dbReference type="SAM" id="Phobius"/>
    </source>
</evidence>
<dbReference type="PANTHER" id="PTHR34975:SF2">
    <property type="entry name" value="SPORE GERMINATION PROTEIN A2"/>
    <property type="match status" value="1"/>
</dbReference>
<keyword evidence="7 8" id="KW-0472">Membrane</keyword>
<reference evidence="9 10" key="1">
    <citation type="submission" date="2018-06" db="EMBL/GenBank/DDBJ databases">
        <title>Genomic Encyclopedia of Type Strains, Phase IV (KMG-IV): sequencing the most valuable type-strain genomes for metagenomic binning, comparative biology and taxonomic classification.</title>
        <authorList>
            <person name="Goeker M."/>
        </authorList>
    </citation>
    <scope>NUCLEOTIDE SEQUENCE [LARGE SCALE GENOMIC DNA]</scope>
    <source>
        <strain evidence="9 10">DSM 15140</strain>
    </source>
</reference>
<dbReference type="Proteomes" id="UP000252254">
    <property type="component" value="Unassembled WGS sequence"/>
</dbReference>
<dbReference type="GO" id="GO:0016020">
    <property type="term" value="C:membrane"/>
    <property type="evidence" value="ECO:0007669"/>
    <property type="project" value="UniProtKB-SubCell"/>
</dbReference>
<evidence type="ECO:0000313" key="9">
    <source>
        <dbReference type="EMBL" id="RBO98348.1"/>
    </source>
</evidence>
<evidence type="ECO:0000256" key="7">
    <source>
        <dbReference type="ARBA" id="ARBA00023136"/>
    </source>
</evidence>
<keyword evidence="4" id="KW-0309">Germination</keyword>
<evidence type="ECO:0000256" key="3">
    <source>
        <dbReference type="ARBA" id="ARBA00022448"/>
    </source>
</evidence>
<name>A0A366EAA4_9BACI</name>
<proteinExistence type="inferred from homology"/>
<comment type="subcellular location">
    <subcellularLocation>
        <location evidence="1">Membrane</location>
        <topology evidence="1">Multi-pass membrane protein</topology>
    </subcellularLocation>
</comment>
<dbReference type="Gene3D" id="1.20.1740.10">
    <property type="entry name" value="Amino acid/polyamine transporter I"/>
    <property type="match status" value="1"/>
</dbReference>
<accession>A0A366EAA4</accession>
<feature type="transmembrane region" description="Helical" evidence="8">
    <location>
        <begin position="332"/>
        <end position="354"/>
    </location>
</feature>
<feature type="transmembrane region" description="Helical" evidence="8">
    <location>
        <begin position="309"/>
        <end position="326"/>
    </location>
</feature>
<protein>
    <submittedName>
        <fullName evidence="9">Spore germination protein</fullName>
    </submittedName>
</protein>
<keyword evidence="6 8" id="KW-1133">Transmembrane helix</keyword>
<keyword evidence="10" id="KW-1185">Reference proteome</keyword>
<feature type="transmembrane region" description="Helical" evidence="8">
    <location>
        <begin position="83"/>
        <end position="102"/>
    </location>
</feature>
<gene>
    <name evidence="9" type="ORF">DES48_105201</name>
</gene>
<feature type="transmembrane region" description="Helical" evidence="8">
    <location>
        <begin position="273"/>
        <end position="297"/>
    </location>
</feature>
<dbReference type="PANTHER" id="PTHR34975">
    <property type="entry name" value="SPORE GERMINATION PROTEIN A2"/>
    <property type="match status" value="1"/>
</dbReference>
<evidence type="ECO:0000256" key="6">
    <source>
        <dbReference type="ARBA" id="ARBA00022989"/>
    </source>
</evidence>
<keyword evidence="5 8" id="KW-0812">Transmembrane</keyword>
<feature type="transmembrane region" description="Helical" evidence="8">
    <location>
        <begin position="12"/>
        <end position="30"/>
    </location>
</feature>
<feature type="transmembrane region" description="Helical" evidence="8">
    <location>
        <begin position="114"/>
        <end position="137"/>
    </location>
</feature>
<dbReference type="GO" id="GO:0009847">
    <property type="term" value="P:spore germination"/>
    <property type="evidence" value="ECO:0007669"/>
    <property type="project" value="InterPro"/>
</dbReference>
<evidence type="ECO:0000256" key="1">
    <source>
        <dbReference type="ARBA" id="ARBA00004141"/>
    </source>
</evidence>
<dbReference type="Pfam" id="PF03845">
    <property type="entry name" value="Spore_permease"/>
    <property type="match status" value="1"/>
</dbReference>
<feature type="transmembrane region" description="Helical" evidence="8">
    <location>
        <begin position="42"/>
        <end position="63"/>
    </location>
</feature>
<evidence type="ECO:0000313" key="10">
    <source>
        <dbReference type="Proteomes" id="UP000252254"/>
    </source>
</evidence>